<sequence>MDLTLHIGTRKGLFTARRAASGDWRILHPPHFLGEPVTMLLADPRNGDRYSALNLGHFGVKLFRADPGSEDWREIAVPAYPVATDGEGPSLAQIWELVPGGTDRPGSLWAGTIPGGLFRSDDRGDSWTLVASLWQRPEREFWFGGGYDAAGIHSICVHPRDSDRLSLAISCGGVWESCDGGLSWSQTGKGLRAAFLPPEQAYEPVSQDPHRMVRCAAAPERLWIQHHNGIFRSDDGARSFVEIEDVKPSVFGFAVAVHPQDPDTAWFVPAIKDEFRIPVDGRLVVIRTRDGGRSFQTLNRGLPAGPAYDLVYRHSLDVDASGEVLAFGSTTGGLWVSEDQGDSWQCLSAHLPPISVVRFAGC</sequence>
<dbReference type="InterPro" id="IPR015943">
    <property type="entry name" value="WD40/YVTN_repeat-like_dom_sf"/>
</dbReference>
<dbReference type="Gene3D" id="2.130.10.10">
    <property type="entry name" value="YVTN repeat-like/Quinoprotein amine dehydrogenase"/>
    <property type="match status" value="1"/>
</dbReference>
<dbReference type="PANTHER" id="PTHR43739:SF5">
    <property type="entry name" value="EXO-ALPHA-SIALIDASE"/>
    <property type="match status" value="1"/>
</dbReference>
<dbReference type="SUPFAM" id="SSF110296">
    <property type="entry name" value="Oligoxyloglucan reducing end-specific cellobiohydrolase"/>
    <property type="match status" value="1"/>
</dbReference>
<proteinExistence type="predicted"/>
<organism evidence="1 2">
    <name type="scientific">Marinobacterium nitratireducens</name>
    <dbReference type="NCBI Taxonomy" id="518897"/>
    <lineage>
        <taxon>Bacteria</taxon>
        <taxon>Pseudomonadati</taxon>
        <taxon>Pseudomonadota</taxon>
        <taxon>Gammaproteobacteria</taxon>
        <taxon>Oceanospirillales</taxon>
        <taxon>Oceanospirillaceae</taxon>
        <taxon>Marinobacterium</taxon>
    </lineage>
</organism>
<comment type="caution">
    <text evidence="1">The sequence shown here is derived from an EMBL/GenBank/DDBJ whole genome shotgun (WGS) entry which is preliminary data.</text>
</comment>
<evidence type="ECO:0000313" key="2">
    <source>
        <dbReference type="Proteomes" id="UP000599578"/>
    </source>
</evidence>
<protein>
    <recommendedName>
        <fullName evidence="3">Exo-alpha-sialidase</fullName>
    </recommendedName>
</protein>
<dbReference type="PANTHER" id="PTHR43739">
    <property type="entry name" value="XYLOGLUCANASE (EUROFUNG)"/>
    <property type="match status" value="1"/>
</dbReference>
<evidence type="ECO:0008006" key="3">
    <source>
        <dbReference type="Google" id="ProtNLM"/>
    </source>
</evidence>
<name>A0A917ZNL2_9GAMM</name>
<accession>A0A917ZNL2</accession>
<dbReference type="AlphaFoldDB" id="A0A917ZNL2"/>
<dbReference type="Proteomes" id="UP000599578">
    <property type="component" value="Unassembled WGS sequence"/>
</dbReference>
<dbReference type="InterPro" id="IPR052025">
    <property type="entry name" value="Xyloglucanase_GH74"/>
</dbReference>
<reference evidence="1 2" key="1">
    <citation type="journal article" date="2014" name="Int. J. Syst. Evol. Microbiol.">
        <title>Complete genome sequence of Corynebacterium casei LMG S-19264T (=DSM 44701T), isolated from a smear-ripened cheese.</title>
        <authorList>
            <consortium name="US DOE Joint Genome Institute (JGI-PGF)"/>
            <person name="Walter F."/>
            <person name="Albersmeier A."/>
            <person name="Kalinowski J."/>
            <person name="Ruckert C."/>
        </authorList>
    </citation>
    <scope>NUCLEOTIDE SEQUENCE [LARGE SCALE GENOMIC DNA]</scope>
    <source>
        <strain evidence="1 2">CGMCC 1.7286</strain>
    </source>
</reference>
<dbReference type="GO" id="GO:0010411">
    <property type="term" value="P:xyloglucan metabolic process"/>
    <property type="evidence" value="ECO:0007669"/>
    <property type="project" value="TreeGrafter"/>
</dbReference>
<dbReference type="EMBL" id="BMLT01000015">
    <property type="protein sequence ID" value="GGO88132.1"/>
    <property type="molecule type" value="Genomic_DNA"/>
</dbReference>
<evidence type="ECO:0000313" key="1">
    <source>
        <dbReference type="EMBL" id="GGO88132.1"/>
    </source>
</evidence>
<dbReference type="RefSeq" id="WP_188862687.1">
    <property type="nucleotide sequence ID" value="NZ_BMLT01000015.1"/>
</dbReference>
<gene>
    <name evidence="1" type="ORF">GCM10011348_42920</name>
</gene>
<keyword evidence="2" id="KW-1185">Reference proteome</keyword>